<dbReference type="InterPro" id="IPR003594">
    <property type="entry name" value="HATPase_dom"/>
</dbReference>
<comment type="caution">
    <text evidence="10">The sequence shown here is derived from an EMBL/GenBank/DDBJ whole genome shotgun (WGS) entry which is preliminary data.</text>
</comment>
<protein>
    <recommendedName>
        <fullName evidence="2">histidine kinase</fullName>
        <ecNumber evidence="2">2.7.13.3</ecNumber>
    </recommendedName>
</protein>
<feature type="domain" description="Response regulatory" evidence="9">
    <location>
        <begin position="488"/>
        <end position="605"/>
    </location>
</feature>
<organism evidence="10 11">
    <name type="scientific">Nitrospirillum amazonense</name>
    <dbReference type="NCBI Taxonomy" id="28077"/>
    <lineage>
        <taxon>Bacteria</taxon>
        <taxon>Pseudomonadati</taxon>
        <taxon>Pseudomonadota</taxon>
        <taxon>Alphaproteobacteria</taxon>
        <taxon>Rhodospirillales</taxon>
        <taxon>Azospirillaceae</taxon>
        <taxon>Nitrospirillum</taxon>
    </lineage>
</organism>
<dbReference type="EMBL" id="VITR01000020">
    <property type="protein sequence ID" value="TWB35225.1"/>
    <property type="molecule type" value="Genomic_DNA"/>
</dbReference>
<accession>A0A560GML3</accession>
<dbReference type="CDD" id="cd00156">
    <property type="entry name" value="REC"/>
    <property type="match status" value="1"/>
</dbReference>
<dbReference type="Gene3D" id="3.40.50.2300">
    <property type="match status" value="1"/>
</dbReference>
<dbReference type="CDD" id="cd00082">
    <property type="entry name" value="HisKA"/>
    <property type="match status" value="1"/>
</dbReference>
<dbReference type="GO" id="GO:0009927">
    <property type="term" value="F:histidine phosphotransfer kinase activity"/>
    <property type="evidence" value="ECO:0007669"/>
    <property type="project" value="TreeGrafter"/>
</dbReference>
<sequence length="640" mass="67051">MLNRILGREPGEQREELARLRAENAALKAENALLNRLSAPAPLLAFVQDGDLRYVWAKGPVAAFGPGVLGLTDLDIRNGRGKSAEGFTTLHAIKGRILETGRGERHMFRLEIPGETESRLYDLVLEPHREADGRVVGIVGLGLDITVEAARRGAVALAEAQAVKAEAERANRAKSRFLAAASHDLRQPFQAMRLFLHLLEARLTEDAQRDLAAKLTESLDATEDLLNALVQISALEAATVTPTPTRFALSTVMERLAGEFRPLAAANGVRLRCIGTSAQVDSDPVLIDRMVRNLIVNAVRHTREGGILIGCRRQGGSVQLQVWDTGCGIPADQLPFIFDEFYRGDTAACPAGGPAKAAQNKRDAQHGLGLGLAIVKKTATLLGLTVTVVSTPNRGSGFTITLPLAEPARPAAPPALGAALGPVLVTGARPTAATPVADTPVREPPSAPPPVREPAAEPPVTEPPAKEPAKEKETSADQTGQPAGEGPLVALLEDDPLQLAALEAMVEDWGCVPLAAPTPEALFEGLAKAGAAPRLVISDNRLPGNRRGMDIIADIRSRYGADVSGMLVTGDTDPQLMEQAAAVGVVVAHKPIAPPRLQRMVADALAHGTGDRGADGGKGAAAPGPGVSPGSSRIAGAVRS</sequence>
<dbReference type="EC" id="2.7.13.3" evidence="2"/>
<keyword evidence="5 10" id="KW-0418">Kinase</keyword>
<feature type="compositionally biased region" description="Low complexity" evidence="7">
    <location>
        <begin position="620"/>
        <end position="632"/>
    </location>
</feature>
<evidence type="ECO:0000259" key="9">
    <source>
        <dbReference type="PROSITE" id="PS50110"/>
    </source>
</evidence>
<feature type="region of interest" description="Disordered" evidence="7">
    <location>
        <begin position="608"/>
        <end position="640"/>
    </location>
</feature>
<feature type="region of interest" description="Disordered" evidence="7">
    <location>
        <begin position="433"/>
        <end position="487"/>
    </location>
</feature>
<gene>
    <name evidence="10" type="ORF">FBZ90_12024</name>
</gene>
<evidence type="ECO:0000256" key="1">
    <source>
        <dbReference type="ARBA" id="ARBA00000085"/>
    </source>
</evidence>
<dbReference type="Gene3D" id="3.30.450.20">
    <property type="entry name" value="PAS domain"/>
    <property type="match status" value="1"/>
</dbReference>
<dbReference type="InterPro" id="IPR036097">
    <property type="entry name" value="HisK_dim/P_sf"/>
</dbReference>
<dbReference type="GO" id="GO:0000155">
    <property type="term" value="F:phosphorelay sensor kinase activity"/>
    <property type="evidence" value="ECO:0007669"/>
    <property type="project" value="InterPro"/>
</dbReference>
<feature type="compositionally biased region" description="Pro residues" evidence="7">
    <location>
        <begin position="442"/>
        <end position="462"/>
    </location>
</feature>
<feature type="modified residue" description="4-aspartylphosphate" evidence="6">
    <location>
        <position position="539"/>
    </location>
</feature>
<dbReference type="PRINTS" id="PR00344">
    <property type="entry name" value="BCTRLSENSOR"/>
</dbReference>
<dbReference type="Pfam" id="PF00072">
    <property type="entry name" value="Response_reg"/>
    <property type="match status" value="1"/>
</dbReference>
<evidence type="ECO:0000256" key="6">
    <source>
        <dbReference type="PROSITE-ProRule" id="PRU00169"/>
    </source>
</evidence>
<dbReference type="InterPro" id="IPR036890">
    <property type="entry name" value="HATPase_C_sf"/>
</dbReference>
<dbReference type="CDD" id="cd00075">
    <property type="entry name" value="HATPase"/>
    <property type="match status" value="1"/>
</dbReference>
<dbReference type="InterPro" id="IPR001789">
    <property type="entry name" value="Sig_transdc_resp-reg_receiver"/>
</dbReference>
<evidence type="ECO:0000259" key="8">
    <source>
        <dbReference type="PROSITE" id="PS50109"/>
    </source>
</evidence>
<keyword evidence="3 6" id="KW-0597">Phosphoprotein</keyword>
<dbReference type="PANTHER" id="PTHR43047">
    <property type="entry name" value="TWO-COMPONENT HISTIDINE PROTEIN KINASE"/>
    <property type="match status" value="1"/>
</dbReference>
<dbReference type="PANTHER" id="PTHR43047:SF9">
    <property type="entry name" value="HISTIDINE KINASE"/>
    <property type="match status" value="1"/>
</dbReference>
<evidence type="ECO:0000256" key="4">
    <source>
        <dbReference type="ARBA" id="ARBA00022679"/>
    </source>
</evidence>
<dbReference type="RefSeq" id="WP_186456033.1">
    <property type="nucleotide sequence ID" value="NZ_VITR01000020.1"/>
</dbReference>
<dbReference type="Gene3D" id="1.10.287.130">
    <property type="match status" value="1"/>
</dbReference>
<evidence type="ECO:0000256" key="2">
    <source>
        <dbReference type="ARBA" id="ARBA00012438"/>
    </source>
</evidence>
<dbReference type="PROSITE" id="PS50109">
    <property type="entry name" value="HIS_KIN"/>
    <property type="match status" value="1"/>
</dbReference>
<keyword evidence="11" id="KW-1185">Reference proteome</keyword>
<dbReference type="Pfam" id="PF02518">
    <property type="entry name" value="HATPase_c"/>
    <property type="match status" value="1"/>
</dbReference>
<evidence type="ECO:0000313" key="10">
    <source>
        <dbReference type="EMBL" id="TWB35225.1"/>
    </source>
</evidence>
<dbReference type="InterPro" id="IPR003661">
    <property type="entry name" value="HisK_dim/P_dom"/>
</dbReference>
<dbReference type="SMART" id="SM00388">
    <property type="entry name" value="HisKA"/>
    <property type="match status" value="1"/>
</dbReference>
<evidence type="ECO:0000256" key="3">
    <source>
        <dbReference type="ARBA" id="ARBA00022553"/>
    </source>
</evidence>
<proteinExistence type="predicted"/>
<dbReference type="InterPro" id="IPR004358">
    <property type="entry name" value="Sig_transdc_His_kin-like_C"/>
</dbReference>
<evidence type="ECO:0000313" key="11">
    <source>
        <dbReference type="Proteomes" id="UP000315751"/>
    </source>
</evidence>
<comment type="catalytic activity">
    <reaction evidence="1">
        <text>ATP + protein L-histidine = ADP + protein N-phospho-L-histidine.</text>
        <dbReference type="EC" id="2.7.13.3"/>
    </reaction>
</comment>
<dbReference type="Gene3D" id="3.30.565.10">
    <property type="entry name" value="Histidine kinase-like ATPase, C-terminal domain"/>
    <property type="match status" value="1"/>
</dbReference>
<dbReference type="AlphaFoldDB" id="A0A560GML3"/>
<keyword evidence="4" id="KW-0808">Transferase</keyword>
<dbReference type="PROSITE" id="PS50110">
    <property type="entry name" value="RESPONSE_REGULATORY"/>
    <property type="match status" value="1"/>
</dbReference>
<name>A0A560GML3_9PROT</name>
<dbReference type="InterPro" id="IPR011006">
    <property type="entry name" value="CheY-like_superfamily"/>
</dbReference>
<reference evidence="10 11" key="1">
    <citation type="submission" date="2019-06" db="EMBL/GenBank/DDBJ databases">
        <title>Genomic Encyclopedia of Type Strains, Phase IV (KMG-V): Genome sequencing to study the core and pangenomes of soil and plant-associated prokaryotes.</title>
        <authorList>
            <person name="Whitman W."/>
        </authorList>
    </citation>
    <scope>NUCLEOTIDE SEQUENCE [LARGE SCALE GENOMIC DNA]</scope>
    <source>
        <strain evidence="10 11">BR 11622</strain>
    </source>
</reference>
<dbReference type="SMART" id="SM00448">
    <property type="entry name" value="REC"/>
    <property type="match status" value="1"/>
</dbReference>
<dbReference type="GO" id="GO:0005886">
    <property type="term" value="C:plasma membrane"/>
    <property type="evidence" value="ECO:0007669"/>
    <property type="project" value="TreeGrafter"/>
</dbReference>
<evidence type="ECO:0000256" key="5">
    <source>
        <dbReference type="ARBA" id="ARBA00022777"/>
    </source>
</evidence>
<dbReference type="InterPro" id="IPR005467">
    <property type="entry name" value="His_kinase_dom"/>
</dbReference>
<dbReference type="Proteomes" id="UP000315751">
    <property type="component" value="Unassembled WGS sequence"/>
</dbReference>
<dbReference type="SMART" id="SM00387">
    <property type="entry name" value="HATPase_c"/>
    <property type="match status" value="1"/>
</dbReference>
<dbReference type="SUPFAM" id="SSF52172">
    <property type="entry name" value="CheY-like"/>
    <property type="match status" value="1"/>
</dbReference>
<feature type="domain" description="Histidine kinase" evidence="8">
    <location>
        <begin position="180"/>
        <end position="406"/>
    </location>
</feature>
<feature type="compositionally biased region" description="Basic and acidic residues" evidence="7">
    <location>
        <begin position="464"/>
        <end position="475"/>
    </location>
</feature>
<dbReference type="SUPFAM" id="SSF47384">
    <property type="entry name" value="Homodimeric domain of signal transducing histidine kinase"/>
    <property type="match status" value="1"/>
</dbReference>
<dbReference type="SUPFAM" id="SSF55874">
    <property type="entry name" value="ATPase domain of HSP90 chaperone/DNA topoisomerase II/histidine kinase"/>
    <property type="match status" value="1"/>
</dbReference>
<evidence type="ECO:0000256" key="7">
    <source>
        <dbReference type="SAM" id="MobiDB-lite"/>
    </source>
</evidence>
<dbReference type="Pfam" id="PF00512">
    <property type="entry name" value="HisKA"/>
    <property type="match status" value="1"/>
</dbReference>